<dbReference type="InterPro" id="IPR018110">
    <property type="entry name" value="Mandel_Rmase/mucon_lact_enz_CS"/>
</dbReference>
<dbReference type="SFLD" id="SFLDF00111">
    <property type="entry name" value="L-fuconate_dehydratase"/>
    <property type="match status" value="1"/>
</dbReference>
<dbReference type="SFLD" id="SFLDG00179">
    <property type="entry name" value="mandelate_racemase"/>
    <property type="match status" value="1"/>
</dbReference>
<evidence type="ECO:0000313" key="8">
    <source>
        <dbReference type="EMBL" id="RDS86203.1"/>
    </source>
</evidence>
<evidence type="ECO:0000313" key="9">
    <source>
        <dbReference type="Proteomes" id="UP000255334"/>
    </source>
</evidence>
<dbReference type="GO" id="GO:0000287">
    <property type="term" value="F:magnesium ion binding"/>
    <property type="evidence" value="ECO:0007669"/>
    <property type="project" value="TreeGrafter"/>
</dbReference>
<comment type="cofactor">
    <cofactor evidence="2">
        <name>Mg(2+)</name>
        <dbReference type="ChEBI" id="CHEBI:18420"/>
    </cofactor>
</comment>
<organism evidence="8 9">
    <name type="scientific">Dyella psychrodurans</name>
    <dbReference type="NCBI Taxonomy" id="1927960"/>
    <lineage>
        <taxon>Bacteria</taxon>
        <taxon>Pseudomonadati</taxon>
        <taxon>Pseudomonadota</taxon>
        <taxon>Gammaproteobacteria</taxon>
        <taxon>Lysobacterales</taxon>
        <taxon>Rhodanobacteraceae</taxon>
        <taxon>Dyella</taxon>
    </lineage>
</organism>
<dbReference type="GO" id="GO:0009063">
    <property type="term" value="P:amino acid catabolic process"/>
    <property type="evidence" value="ECO:0007669"/>
    <property type="project" value="InterPro"/>
</dbReference>
<dbReference type="AlphaFoldDB" id="A0A370XCN2"/>
<dbReference type="InterPro" id="IPR013342">
    <property type="entry name" value="Mandelate_racemase_C"/>
</dbReference>
<dbReference type="Gene3D" id="3.30.390.10">
    <property type="entry name" value="Enolase-like, N-terminal domain"/>
    <property type="match status" value="1"/>
</dbReference>
<dbReference type="Pfam" id="PF13378">
    <property type="entry name" value="MR_MLE_C"/>
    <property type="match status" value="1"/>
</dbReference>
<evidence type="ECO:0000256" key="6">
    <source>
        <dbReference type="ARBA" id="ARBA00023239"/>
    </source>
</evidence>
<evidence type="ECO:0000256" key="2">
    <source>
        <dbReference type="ARBA" id="ARBA00001946"/>
    </source>
</evidence>
<evidence type="ECO:0000256" key="3">
    <source>
        <dbReference type="ARBA" id="ARBA00013142"/>
    </source>
</evidence>
<gene>
    <name evidence="8" type="ORF">DWU99_02760</name>
</gene>
<evidence type="ECO:0000259" key="7">
    <source>
        <dbReference type="SMART" id="SM00922"/>
    </source>
</evidence>
<keyword evidence="9" id="KW-1185">Reference proteome</keyword>
<dbReference type="OrthoDB" id="9796450at2"/>
<keyword evidence="6" id="KW-0456">Lyase</keyword>
<proteinExistence type="predicted"/>
<dbReference type="PROSITE" id="PS00909">
    <property type="entry name" value="MR_MLE_2"/>
    <property type="match status" value="1"/>
</dbReference>
<comment type="caution">
    <text evidence="8">The sequence shown here is derived from an EMBL/GenBank/DDBJ whole genome shotgun (WGS) entry which is preliminary data.</text>
</comment>
<evidence type="ECO:0000256" key="4">
    <source>
        <dbReference type="ARBA" id="ARBA00022723"/>
    </source>
</evidence>
<dbReference type="SFLD" id="SFLDS00001">
    <property type="entry name" value="Enolase"/>
    <property type="match status" value="1"/>
</dbReference>
<evidence type="ECO:0000256" key="5">
    <source>
        <dbReference type="ARBA" id="ARBA00022842"/>
    </source>
</evidence>
<dbReference type="InterPro" id="IPR029065">
    <property type="entry name" value="Enolase_C-like"/>
</dbReference>
<keyword evidence="5" id="KW-0460">Magnesium</keyword>
<dbReference type="InterPro" id="IPR029017">
    <property type="entry name" value="Enolase-like_N"/>
</dbReference>
<dbReference type="PANTHER" id="PTHR13794:SF58">
    <property type="entry name" value="MITOCHONDRIAL ENOLASE SUPERFAMILY MEMBER 1"/>
    <property type="match status" value="1"/>
</dbReference>
<dbReference type="GO" id="GO:0016052">
    <property type="term" value="P:carbohydrate catabolic process"/>
    <property type="evidence" value="ECO:0007669"/>
    <property type="project" value="InterPro"/>
</dbReference>
<sequence>MSKITSLDTYDVRFPTSRELDGSDAMNPDPDYSAAYVVVRTDQPHVAGYGLAFTIGRGNDVQKAAIDALAHHVVGLDIAEVTGDLGGFAKRLIGDSQLRWLGPEKGVMHMAIGAVVNAAWDLAARLAGKPLWRFIADMTPEQLVATIDFRYLTDALTPAEALTMLHAAAPTKAKRIAQLLEEGYPAYTTSPGWLGYTDEKMQRLAREAVAAGFRTIKLKVGLNVEDDIRRCRLAREAVGPDVAIAVDANQRWDVPHAIAWLRRLSDVQLAWVEEPTSPDDVLGHATIRRAVAPTPISTGEHTQNRVVFKQLFQANAVDLIQIDAARVGGVNENLAILLMAAKYGVRVFPHAGGVGLCELVQHLAMADFVAITGKKDDRAIEFVDHLHQHFVDPVVIRNGHYIAPQTPGFSAQMHADTLKQYSYPDGPVWCEPVDVAKAQ</sequence>
<dbReference type="EC" id="4.2.1.68" evidence="3"/>
<dbReference type="SUPFAM" id="SSF54826">
    <property type="entry name" value="Enolase N-terminal domain-like"/>
    <property type="match status" value="1"/>
</dbReference>
<dbReference type="PANTHER" id="PTHR13794">
    <property type="entry name" value="ENOLASE SUPERFAMILY, MANDELATE RACEMASE"/>
    <property type="match status" value="1"/>
</dbReference>
<dbReference type="InterPro" id="IPR013341">
    <property type="entry name" value="Mandelate_racemase_N_dom"/>
</dbReference>
<feature type="domain" description="Mandelate racemase/muconate lactonizing enzyme C-terminal" evidence="7">
    <location>
        <begin position="198"/>
        <end position="294"/>
    </location>
</feature>
<accession>A0A370XCN2</accession>
<dbReference type="FunFam" id="3.20.20.120:FF:000007">
    <property type="entry name" value="Mitochondrial enolase superfamily member 1"/>
    <property type="match status" value="1"/>
</dbReference>
<dbReference type="InterPro" id="IPR046945">
    <property type="entry name" value="RHMD-like"/>
</dbReference>
<protein>
    <recommendedName>
        <fullName evidence="3">L-fuconate dehydratase</fullName>
        <ecNumber evidence="3">4.2.1.68</ecNumber>
    </recommendedName>
</protein>
<dbReference type="Gene3D" id="3.20.20.120">
    <property type="entry name" value="Enolase-like C-terminal domain"/>
    <property type="match status" value="1"/>
</dbReference>
<keyword evidence="4" id="KW-0479">Metal-binding</keyword>
<dbReference type="SUPFAM" id="SSF51604">
    <property type="entry name" value="Enolase C-terminal domain-like"/>
    <property type="match status" value="1"/>
</dbReference>
<name>A0A370XCN2_9GAMM</name>
<dbReference type="RefSeq" id="WP_115476454.1">
    <property type="nucleotide sequence ID" value="NZ_QRBF01000001.1"/>
</dbReference>
<dbReference type="Pfam" id="PF02746">
    <property type="entry name" value="MR_MLE_N"/>
    <property type="match status" value="1"/>
</dbReference>
<comment type="catalytic activity">
    <reaction evidence="1">
        <text>L-fuconate = 2-dehydro-3-deoxy-L-fuconate + H2O</text>
        <dbReference type="Rhea" id="RHEA:22772"/>
        <dbReference type="ChEBI" id="CHEBI:15377"/>
        <dbReference type="ChEBI" id="CHEBI:21291"/>
        <dbReference type="ChEBI" id="CHEBI:37448"/>
        <dbReference type="EC" id="4.2.1.68"/>
    </reaction>
</comment>
<dbReference type="Proteomes" id="UP000255334">
    <property type="component" value="Unassembled WGS sequence"/>
</dbReference>
<dbReference type="CDD" id="cd03324">
    <property type="entry name" value="rTSbeta_L-fuconate_dehydratase"/>
    <property type="match status" value="1"/>
</dbReference>
<dbReference type="InterPro" id="IPR034610">
    <property type="entry name" value="L-fuconate_dehydratase"/>
</dbReference>
<dbReference type="InterPro" id="IPR036849">
    <property type="entry name" value="Enolase-like_C_sf"/>
</dbReference>
<dbReference type="SMART" id="SM00922">
    <property type="entry name" value="MR_MLE"/>
    <property type="match status" value="1"/>
</dbReference>
<reference evidence="8 9" key="1">
    <citation type="submission" date="2018-07" db="EMBL/GenBank/DDBJ databases">
        <title>Dyella monticola sp. nov. and Dyella psychrodurans sp. nov. isolated from monsoon evergreen broad-leaved forest soil of Dinghu Mountain, China.</title>
        <authorList>
            <person name="Gao Z."/>
            <person name="Qiu L."/>
        </authorList>
    </citation>
    <scope>NUCLEOTIDE SEQUENCE [LARGE SCALE GENOMIC DNA]</scope>
    <source>
        <strain evidence="8 9">4MSK11</strain>
    </source>
</reference>
<evidence type="ECO:0000256" key="1">
    <source>
        <dbReference type="ARBA" id="ARBA00001737"/>
    </source>
</evidence>
<dbReference type="GO" id="GO:0050023">
    <property type="term" value="F:L-fuconate dehydratase activity"/>
    <property type="evidence" value="ECO:0007669"/>
    <property type="project" value="UniProtKB-EC"/>
</dbReference>
<dbReference type="EMBL" id="QRBF01000001">
    <property type="protein sequence ID" value="RDS86203.1"/>
    <property type="molecule type" value="Genomic_DNA"/>
</dbReference>